<reference evidence="10" key="1">
    <citation type="submission" date="2019-05" db="EMBL/GenBank/DDBJ databases">
        <authorList>
            <consortium name="Pathogen Informatics"/>
        </authorList>
    </citation>
    <scope>NUCLEOTIDE SEQUENCE [LARGE SCALE GENOMIC DNA]</scope>
    <source>
        <strain evidence="10">NCTC12965</strain>
    </source>
</reference>
<accession>A0A4U9WQE0</accession>
<evidence type="ECO:0000256" key="4">
    <source>
        <dbReference type="ARBA" id="ARBA00020295"/>
    </source>
</evidence>
<gene>
    <name evidence="10" type="ORF">NCTC12965_08962</name>
</gene>
<dbReference type="Gene3D" id="3.20.20.80">
    <property type="entry name" value="Glycosidases"/>
    <property type="match status" value="1"/>
</dbReference>
<keyword evidence="6 10" id="KW-0808">Transferase</keyword>
<protein>
    <recommendedName>
        <fullName evidence="4">4-alpha-glucanotransferase</fullName>
        <ecNumber evidence="3">2.4.1.25</ecNumber>
    </recommendedName>
    <alternativeName>
        <fullName evidence="8">Amylomaltase</fullName>
    </alternativeName>
    <alternativeName>
        <fullName evidence="9">Disproportionating enzyme</fullName>
    </alternativeName>
</protein>
<dbReference type="AlphaFoldDB" id="A0A4U9WQE0"/>
<comment type="catalytic activity">
    <reaction evidence="1">
        <text>Transfers a segment of a (1-&gt;4)-alpha-D-glucan to a new position in an acceptor, which may be glucose or a (1-&gt;4)-alpha-D-glucan.</text>
        <dbReference type="EC" id="2.4.1.25"/>
    </reaction>
</comment>
<sequence length="40" mass="4483">MVARGYQPFIDLLRANMTSCGALRIDHVMGDAAFMVDPLW</sequence>
<dbReference type="EC" id="2.4.1.25" evidence="3"/>
<evidence type="ECO:0000313" key="10">
    <source>
        <dbReference type="EMBL" id="VTR61851.1"/>
    </source>
</evidence>
<dbReference type="SUPFAM" id="SSF51445">
    <property type="entry name" value="(Trans)glycosidases"/>
    <property type="match status" value="1"/>
</dbReference>
<keyword evidence="5" id="KW-0328">Glycosyltransferase</keyword>
<evidence type="ECO:0000256" key="6">
    <source>
        <dbReference type="ARBA" id="ARBA00022679"/>
    </source>
</evidence>
<dbReference type="InterPro" id="IPR003385">
    <property type="entry name" value="Glyco_hydro_77"/>
</dbReference>
<dbReference type="GO" id="GO:0004134">
    <property type="term" value="F:4-alpha-glucanotransferase activity"/>
    <property type="evidence" value="ECO:0007669"/>
    <property type="project" value="UniProtKB-EC"/>
</dbReference>
<dbReference type="Pfam" id="PF02446">
    <property type="entry name" value="Glyco_hydro_77"/>
    <property type="match status" value="1"/>
</dbReference>
<evidence type="ECO:0000256" key="1">
    <source>
        <dbReference type="ARBA" id="ARBA00000439"/>
    </source>
</evidence>
<evidence type="ECO:0000256" key="2">
    <source>
        <dbReference type="ARBA" id="ARBA00005684"/>
    </source>
</evidence>
<name>A0A4U9WQE0_SERFO</name>
<dbReference type="InterPro" id="IPR017853">
    <property type="entry name" value="GH"/>
</dbReference>
<organism evidence="10">
    <name type="scientific">Serratia fonticola</name>
    <dbReference type="NCBI Taxonomy" id="47917"/>
    <lineage>
        <taxon>Bacteria</taxon>
        <taxon>Pseudomonadati</taxon>
        <taxon>Pseudomonadota</taxon>
        <taxon>Gammaproteobacteria</taxon>
        <taxon>Enterobacterales</taxon>
        <taxon>Yersiniaceae</taxon>
        <taxon>Serratia</taxon>
    </lineage>
</organism>
<evidence type="ECO:0000256" key="7">
    <source>
        <dbReference type="ARBA" id="ARBA00023277"/>
    </source>
</evidence>
<proteinExistence type="inferred from homology"/>
<comment type="similarity">
    <text evidence="2">Belongs to the disproportionating enzyme family.</text>
</comment>
<evidence type="ECO:0000256" key="3">
    <source>
        <dbReference type="ARBA" id="ARBA00012560"/>
    </source>
</evidence>
<keyword evidence="7" id="KW-0119">Carbohydrate metabolism</keyword>
<evidence type="ECO:0000256" key="9">
    <source>
        <dbReference type="ARBA" id="ARBA00031501"/>
    </source>
</evidence>
<dbReference type="GO" id="GO:0005975">
    <property type="term" value="P:carbohydrate metabolic process"/>
    <property type="evidence" value="ECO:0007669"/>
    <property type="project" value="InterPro"/>
</dbReference>
<dbReference type="EMBL" id="CABEEZ010000170">
    <property type="protein sequence ID" value="VTR61851.1"/>
    <property type="molecule type" value="Genomic_DNA"/>
</dbReference>
<evidence type="ECO:0000256" key="5">
    <source>
        <dbReference type="ARBA" id="ARBA00022676"/>
    </source>
</evidence>
<evidence type="ECO:0000256" key="8">
    <source>
        <dbReference type="ARBA" id="ARBA00031423"/>
    </source>
</evidence>